<dbReference type="CDD" id="cd00293">
    <property type="entry name" value="USP-like"/>
    <property type="match status" value="1"/>
</dbReference>
<accession>S0G1C5</accession>
<dbReference type="AlphaFoldDB" id="S0G1C5"/>
<dbReference type="PANTHER" id="PTHR46268">
    <property type="entry name" value="STRESS RESPONSE PROTEIN NHAX"/>
    <property type="match status" value="1"/>
</dbReference>
<dbReference type="Gene3D" id="3.40.50.620">
    <property type="entry name" value="HUPs"/>
    <property type="match status" value="1"/>
</dbReference>
<dbReference type="PRINTS" id="PR01438">
    <property type="entry name" value="UNVRSLSTRESS"/>
</dbReference>
<dbReference type="InterPro" id="IPR006016">
    <property type="entry name" value="UspA"/>
</dbReference>
<dbReference type="SUPFAM" id="SSF52402">
    <property type="entry name" value="Adenine nucleotide alpha hydrolases-like"/>
    <property type="match status" value="1"/>
</dbReference>
<evidence type="ECO:0000313" key="4">
    <source>
        <dbReference type="Proteomes" id="UP000014216"/>
    </source>
</evidence>
<feature type="domain" description="UspA" evidence="2">
    <location>
        <begin position="4"/>
        <end position="151"/>
    </location>
</feature>
<reference evidence="3 4" key="1">
    <citation type="journal article" date="2013" name="Genome Announc.">
        <title>Draft Genome Sequence of Desulfotignum phosphitoxidans DSM 13687 Strain FiPS-3.</title>
        <authorList>
            <person name="Poehlein A."/>
            <person name="Daniel R."/>
            <person name="Simeonova D.D."/>
        </authorList>
    </citation>
    <scope>NUCLEOTIDE SEQUENCE [LARGE SCALE GENOMIC DNA]</scope>
    <source>
        <strain evidence="3 4">DSM 13687</strain>
    </source>
</reference>
<name>S0G1C5_9BACT</name>
<evidence type="ECO:0000256" key="1">
    <source>
        <dbReference type="ARBA" id="ARBA00008791"/>
    </source>
</evidence>
<dbReference type="OrthoDB" id="5431433at2"/>
<keyword evidence="4" id="KW-1185">Reference proteome</keyword>
<sequence length="160" mass="18225">MKKIDKILVCVDFSQYTRMTMESALAIARGTQAQIVVFNVINQRDVNSVKMVSQYYPDRLDVETYIQDLKKERLEKLTQLIDSQFSDDKQRMTLNIEVGYPWESIIQAAKTHGADLIVMANKGRGNLARVLFGSAAEKVFRHSPVPVVSVRDPDTFKGRE</sequence>
<comment type="caution">
    <text evidence="3">The sequence shown here is derived from an EMBL/GenBank/DDBJ whole genome shotgun (WGS) entry which is preliminary data.</text>
</comment>
<proteinExistence type="inferred from homology"/>
<evidence type="ECO:0000313" key="3">
    <source>
        <dbReference type="EMBL" id="EMS80700.1"/>
    </source>
</evidence>
<dbReference type="PANTHER" id="PTHR46268:SF6">
    <property type="entry name" value="UNIVERSAL STRESS PROTEIN UP12"/>
    <property type="match status" value="1"/>
</dbReference>
<protein>
    <submittedName>
        <fullName evidence="3">Universal stress protein UspA</fullName>
    </submittedName>
</protein>
<dbReference type="InterPro" id="IPR006015">
    <property type="entry name" value="Universal_stress_UspA"/>
</dbReference>
<dbReference type="InterPro" id="IPR014729">
    <property type="entry name" value="Rossmann-like_a/b/a_fold"/>
</dbReference>
<dbReference type="Proteomes" id="UP000014216">
    <property type="component" value="Unassembled WGS sequence"/>
</dbReference>
<dbReference type="RefSeq" id="WP_006964967.1">
    <property type="nucleotide sequence ID" value="NZ_APJX01000002.1"/>
</dbReference>
<organism evidence="3 4">
    <name type="scientific">Desulfotignum phosphitoxidans DSM 13687</name>
    <dbReference type="NCBI Taxonomy" id="1286635"/>
    <lineage>
        <taxon>Bacteria</taxon>
        <taxon>Pseudomonadati</taxon>
        <taxon>Thermodesulfobacteriota</taxon>
        <taxon>Desulfobacteria</taxon>
        <taxon>Desulfobacterales</taxon>
        <taxon>Desulfobacteraceae</taxon>
        <taxon>Desulfotignum</taxon>
    </lineage>
</organism>
<dbReference type="Pfam" id="PF00582">
    <property type="entry name" value="Usp"/>
    <property type="match status" value="1"/>
</dbReference>
<gene>
    <name evidence="3" type="primary">uspA4</name>
    <name evidence="3" type="ORF">Dpo_2c03960</name>
</gene>
<evidence type="ECO:0000259" key="2">
    <source>
        <dbReference type="Pfam" id="PF00582"/>
    </source>
</evidence>
<dbReference type="EMBL" id="APJX01000002">
    <property type="protein sequence ID" value="EMS80700.1"/>
    <property type="molecule type" value="Genomic_DNA"/>
</dbReference>
<comment type="similarity">
    <text evidence="1">Belongs to the universal stress protein A family.</text>
</comment>